<dbReference type="Pfam" id="PF13102">
    <property type="entry name" value="Phage_int_SAM_5"/>
    <property type="match status" value="1"/>
</dbReference>
<dbReference type="AlphaFoldDB" id="A0A937FBI6"/>
<evidence type="ECO:0000313" key="3">
    <source>
        <dbReference type="EMBL" id="MBL3658951.1"/>
    </source>
</evidence>
<dbReference type="GO" id="GO:0003677">
    <property type="term" value="F:DNA binding"/>
    <property type="evidence" value="ECO:0007669"/>
    <property type="project" value="UniProtKB-KW"/>
</dbReference>
<keyword evidence="1" id="KW-0238">DNA-binding</keyword>
<feature type="domain" description="Phage integrase SAM-like" evidence="2">
    <location>
        <begin position="51"/>
        <end position="138"/>
    </location>
</feature>
<evidence type="ECO:0000313" key="4">
    <source>
        <dbReference type="Proteomes" id="UP000659388"/>
    </source>
</evidence>
<organism evidence="3 4">
    <name type="scientific">Fulvivirga sediminis</name>
    <dbReference type="NCBI Taxonomy" id="2803949"/>
    <lineage>
        <taxon>Bacteria</taxon>
        <taxon>Pseudomonadati</taxon>
        <taxon>Bacteroidota</taxon>
        <taxon>Cytophagia</taxon>
        <taxon>Cytophagales</taxon>
        <taxon>Fulvivirgaceae</taxon>
        <taxon>Fulvivirga</taxon>
    </lineage>
</organism>
<accession>A0A937FBI6</accession>
<dbReference type="InterPro" id="IPR025269">
    <property type="entry name" value="SAM-like_dom"/>
</dbReference>
<gene>
    <name evidence="3" type="ORF">JL102_22585</name>
</gene>
<dbReference type="EMBL" id="JAESIY010000021">
    <property type="protein sequence ID" value="MBL3658951.1"/>
    <property type="molecule type" value="Genomic_DNA"/>
</dbReference>
<sequence>MLSAAEDMIRRCAFTLKDMDVFVLVSHIKSSIDTANQERHGVLPEVNHTSLRKYTDKVINIYKQSGQFSMADGFEYAANSLINYSGKSSLLLTDIDEVFLLGYEADCRSKGMKANAFGAYLRSIRRIYNLAIKDSSTEITKAHYPFGQGGYSIKKEKTKKRAIKTDYLKIIRGLDYKYDSPIWHHRNYLLFMFNCRGMNFIYLSFLTSENLDLQQKTGQ</sequence>
<dbReference type="RefSeq" id="WP_202246745.1">
    <property type="nucleotide sequence ID" value="NZ_JAESIY010000021.1"/>
</dbReference>
<keyword evidence="4" id="KW-1185">Reference proteome</keyword>
<dbReference type="Proteomes" id="UP000659388">
    <property type="component" value="Unassembled WGS sequence"/>
</dbReference>
<comment type="caution">
    <text evidence="3">The sequence shown here is derived from an EMBL/GenBank/DDBJ whole genome shotgun (WGS) entry which is preliminary data.</text>
</comment>
<reference evidence="3" key="1">
    <citation type="submission" date="2021-01" db="EMBL/GenBank/DDBJ databases">
        <title>Fulvivirga kasyanovii gen. nov., sp nov., a novel member of the phylum Bacteroidetes isolated from seawater in a mussel farm.</title>
        <authorList>
            <person name="Zhao L.-H."/>
            <person name="Wang Z.-J."/>
        </authorList>
    </citation>
    <scope>NUCLEOTIDE SEQUENCE</scope>
    <source>
        <strain evidence="3">2943</strain>
    </source>
</reference>
<protein>
    <submittedName>
        <fullName evidence="3">Phage integrase SAM-like domain-containing protein</fullName>
    </submittedName>
</protein>
<evidence type="ECO:0000259" key="2">
    <source>
        <dbReference type="Pfam" id="PF13102"/>
    </source>
</evidence>
<dbReference type="Gene3D" id="1.10.150.130">
    <property type="match status" value="1"/>
</dbReference>
<name>A0A937FBI6_9BACT</name>
<evidence type="ECO:0000256" key="1">
    <source>
        <dbReference type="ARBA" id="ARBA00023125"/>
    </source>
</evidence>
<proteinExistence type="predicted"/>
<dbReference type="InterPro" id="IPR010998">
    <property type="entry name" value="Integrase_recombinase_N"/>
</dbReference>